<dbReference type="GO" id="GO:0016887">
    <property type="term" value="F:ATP hydrolysis activity"/>
    <property type="evidence" value="ECO:0007669"/>
    <property type="project" value="TreeGrafter"/>
</dbReference>
<feature type="region of interest" description="Disordered" evidence="1">
    <location>
        <begin position="1"/>
        <end position="175"/>
    </location>
</feature>
<feature type="compositionally biased region" description="Pro residues" evidence="1">
    <location>
        <begin position="44"/>
        <end position="62"/>
    </location>
</feature>
<keyword evidence="4" id="KW-1185">Reference proteome</keyword>
<reference evidence="3 4" key="1">
    <citation type="submission" date="2016-01" db="EMBL/GenBank/DDBJ databases">
        <title>The new phylogeny of the genus Mycobacterium.</title>
        <authorList>
            <person name="Tarcisio F."/>
            <person name="Conor M."/>
            <person name="Antonella G."/>
            <person name="Elisabetta G."/>
            <person name="Giulia F.S."/>
            <person name="Sara T."/>
            <person name="Anna F."/>
            <person name="Clotilde B."/>
            <person name="Roberto B."/>
            <person name="Veronica D.S."/>
            <person name="Fabio R."/>
            <person name="Monica P."/>
            <person name="Olivier J."/>
            <person name="Enrico T."/>
            <person name="Nicola S."/>
        </authorList>
    </citation>
    <scope>NUCLEOTIDE SEQUENCE [LARGE SCALE GENOMIC DNA]</scope>
    <source>
        <strain evidence="3 4">DSM 44803</strain>
    </source>
</reference>
<dbReference type="InterPro" id="IPR027417">
    <property type="entry name" value="P-loop_NTPase"/>
</dbReference>
<proteinExistence type="predicted"/>
<dbReference type="InterPro" id="IPR002586">
    <property type="entry name" value="CobQ/CobB/MinD/ParA_Nub-bd_dom"/>
</dbReference>
<dbReference type="GO" id="GO:0009898">
    <property type="term" value="C:cytoplasmic side of plasma membrane"/>
    <property type="evidence" value="ECO:0007669"/>
    <property type="project" value="TreeGrafter"/>
</dbReference>
<organism evidence="3 4">
    <name type="scientific">Mycobacterium nebraskense</name>
    <dbReference type="NCBI Taxonomy" id="244292"/>
    <lineage>
        <taxon>Bacteria</taxon>
        <taxon>Bacillati</taxon>
        <taxon>Actinomycetota</taxon>
        <taxon>Actinomycetes</taxon>
        <taxon>Mycobacteriales</taxon>
        <taxon>Mycobacteriaceae</taxon>
        <taxon>Mycobacterium</taxon>
    </lineage>
</organism>
<feature type="compositionally biased region" description="Low complexity" evidence="1">
    <location>
        <begin position="89"/>
        <end position="100"/>
    </location>
</feature>
<feature type="compositionally biased region" description="Pro residues" evidence="1">
    <location>
        <begin position="141"/>
        <end position="168"/>
    </location>
</feature>
<evidence type="ECO:0000256" key="1">
    <source>
        <dbReference type="SAM" id="MobiDB-lite"/>
    </source>
</evidence>
<name>A0A1X1Z7H0_9MYCO</name>
<dbReference type="GO" id="GO:0051782">
    <property type="term" value="P:negative regulation of cell division"/>
    <property type="evidence" value="ECO:0007669"/>
    <property type="project" value="TreeGrafter"/>
</dbReference>
<protein>
    <recommendedName>
        <fullName evidence="2">CobQ/CobB/MinD/ParA nucleotide binding domain-containing protein</fullName>
    </recommendedName>
</protein>
<evidence type="ECO:0000313" key="4">
    <source>
        <dbReference type="Proteomes" id="UP000193781"/>
    </source>
</evidence>
<dbReference type="GO" id="GO:0005829">
    <property type="term" value="C:cytosol"/>
    <property type="evidence" value="ECO:0007669"/>
    <property type="project" value="TreeGrafter"/>
</dbReference>
<dbReference type="RefSeq" id="WP_047324164.1">
    <property type="nucleotide sequence ID" value="NZ_JACKSS010000026.1"/>
</dbReference>
<dbReference type="InterPro" id="IPR050625">
    <property type="entry name" value="ParA/MinD_ATPase"/>
</dbReference>
<dbReference type="OrthoDB" id="4665031at2"/>
<accession>A0A1X1Z7H0</accession>
<dbReference type="PANTHER" id="PTHR43384">
    <property type="entry name" value="SEPTUM SITE-DETERMINING PROTEIN MIND HOMOLOG, CHLOROPLASTIC-RELATED"/>
    <property type="match status" value="1"/>
</dbReference>
<gene>
    <name evidence="3" type="ORF">AWC17_09375</name>
</gene>
<dbReference type="EMBL" id="LQPH01000139">
    <property type="protein sequence ID" value="ORW19266.1"/>
    <property type="molecule type" value="Genomic_DNA"/>
</dbReference>
<dbReference type="SUPFAM" id="SSF52540">
    <property type="entry name" value="P-loop containing nucleoside triphosphate hydrolases"/>
    <property type="match status" value="1"/>
</dbReference>
<dbReference type="STRING" id="244292.ABW17_28240"/>
<evidence type="ECO:0000259" key="2">
    <source>
        <dbReference type="Pfam" id="PF01656"/>
    </source>
</evidence>
<dbReference type="GO" id="GO:0005524">
    <property type="term" value="F:ATP binding"/>
    <property type="evidence" value="ECO:0007669"/>
    <property type="project" value="TreeGrafter"/>
</dbReference>
<feature type="compositionally biased region" description="Low complexity" evidence="1">
    <location>
        <begin position="72"/>
        <end position="81"/>
    </location>
</feature>
<dbReference type="Proteomes" id="UP000193781">
    <property type="component" value="Unassembled WGS sequence"/>
</dbReference>
<comment type="caution">
    <text evidence="3">The sequence shown here is derived from an EMBL/GenBank/DDBJ whole genome shotgun (WGS) entry which is preliminary data.</text>
</comment>
<dbReference type="PANTHER" id="PTHR43384:SF14">
    <property type="entry name" value="ESX-1 SECRETION-ASSOCIATED PROTEIN ESPI"/>
    <property type="match status" value="1"/>
</dbReference>
<feature type="domain" description="CobQ/CobB/MinD/ParA nucleotide binding" evidence="2">
    <location>
        <begin position="253"/>
        <end position="466"/>
    </location>
</feature>
<sequence>MTDNSDFMSRYLPPENPEQHREHAAPTDEVTEEVSLSDLRLPEPTAPPAPQVPSPQLPPPPVGKYEFAPPSAEGGPAQAGWPPAPDTAPPAAGDTEGAHAAPPPPGPLGAPGQPGFAAPPPAGHPNAVPWSRAPGTDFAPPSGPIKHQPPPIPPRPQFEQRQPPPQRWTPPNVDPVERWAPRADLQSVGAPRTRHVQVEEVVKRRRDPADMGWRKAVYVCTGGLINLGAGPHERQLRDWKARVTSNIPGNYQIAAVSVKGGVGKTRVTAGVGTVFAAERNQQVLAIDADTTYGGLGRFVDPKALSSLGDLLAAQDMVVDYPKARHFTGQNKQGLEVLPGNQNVANPMELNKKVFHDTVALTRRFYQLALVDCGAEVETEFFKTVLSNTDALMIIGSCNAEGGLAIETTVEWLAARNGHELLKRSVIVLNDIHDCATKAFISHITETVGPRVRSVKTIPWDPHLRDADTLDFLALRKATRLAFLELAAELADGFPTAAGARSA</sequence>
<evidence type="ECO:0000313" key="3">
    <source>
        <dbReference type="EMBL" id="ORW19266.1"/>
    </source>
</evidence>
<dbReference type="Pfam" id="PF01656">
    <property type="entry name" value="CbiA"/>
    <property type="match status" value="1"/>
</dbReference>
<dbReference type="AlphaFoldDB" id="A0A1X1Z7H0"/>
<dbReference type="Gene3D" id="3.40.50.300">
    <property type="entry name" value="P-loop containing nucleotide triphosphate hydrolases"/>
    <property type="match status" value="1"/>
</dbReference>
<feature type="compositionally biased region" description="Basic and acidic residues" evidence="1">
    <location>
        <begin position="17"/>
        <end position="26"/>
    </location>
</feature>